<keyword evidence="2" id="KW-1185">Reference proteome</keyword>
<dbReference type="KEGG" id="tav:G4V39_08555"/>
<dbReference type="PIRSF" id="PIRSF033563">
    <property type="entry name" value="UCP033563"/>
    <property type="match status" value="1"/>
</dbReference>
<dbReference type="EMBL" id="CP048877">
    <property type="protein sequence ID" value="QIJ72318.1"/>
    <property type="molecule type" value="Genomic_DNA"/>
</dbReference>
<organism evidence="1 2">
    <name type="scientific">Thermosulfuriphilus ammonigenes</name>
    <dbReference type="NCBI Taxonomy" id="1936021"/>
    <lineage>
        <taxon>Bacteria</taxon>
        <taxon>Pseudomonadati</taxon>
        <taxon>Thermodesulfobacteriota</taxon>
        <taxon>Thermodesulfobacteria</taxon>
        <taxon>Thermodesulfobacteriales</taxon>
        <taxon>Thermodesulfobacteriaceae</taxon>
        <taxon>Thermosulfuriphilus</taxon>
    </lineage>
</organism>
<sequence>MAIVVPFCGLRYNQEKIQLEDVVAPPYDVVSPAQQETFLTRDAHNIFHLELGRVLPGDNETENRYTRASQRFKDWLTKGILIRDKEPSFYYYEMAFSLEEKSLVRRGFICLVRLEDWSSGVIRPHERTFESVTSDRLKLLRSCQAQFSQVFCLYSDPRLQTVKRLKEAAQELLEVRDGTGVIHRLFRVSETKAIRFVRRLLEPQPLYIADGHHRYTTALTYRNEMRRIYGPNPHLAFNYIMMYLCPMEDEGLVILPTHRILKESRLISDLEVSLSPLFKALPVTKERAEEELGRAPKGSFVALEGEESVLFEADTERIMEALKDLPPELRSLEVTIFTELVLKRALGYPEDRLKSPDLLSFTPWAREVLAAARQGHLGFLLKPTTVAELKAVSDAGLTMPHKSTYFYPKILTGLVLYHMDPQEELR</sequence>
<evidence type="ECO:0000313" key="2">
    <source>
        <dbReference type="Proteomes" id="UP000502179"/>
    </source>
</evidence>
<dbReference type="Pfam" id="PF06245">
    <property type="entry name" value="DUF1015"/>
    <property type="match status" value="1"/>
</dbReference>
<dbReference type="Proteomes" id="UP000502179">
    <property type="component" value="Chromosome"/>
</dbReference>
<dbReference type="PANTHER" id="PTHR36454">
    <property type="entry name" value="LMO2823 PROTEIN"/>
    <property type="match status" value="1"/>
</dbReference>
<dbReference type="PANTHER" id="PTHR36454:SF1">
    <property type="entry name" value="DUF1015 DOMAIN-CONTAINING PROTEIN"/>
    <property type="match status" value="1"/>
</dbReference>
<gene>
    <name evidence="1" type="ORF">G4V39_08555</name>
</gene>
<protein>
    <submittedName>
        <fullName evidence="1">DUF1015 domain-containing protein</fullName>
    </submittedName>
</protein>
<dbReference type="AlphaFoldDB" id="A0A6G7PXZ3"/>
<dbReference type="InterPro" id="IPR008323">
    <property type="entry name" value="UCP033563"/>
</dbReference>
<accession>A0A6G7PXZ3</accession>
<proteinExistence type="predicted"/>
<name>A0A6G7PXZ3_9BACT</name>
<reference evidence="1 2" key="1">
    <citation type="submission" date="2020-02" db="EMBL/GenBank/DDBJ databases">
        <title>Genome analysis of Thermosulfuriphilus ammonigenes ST65T, an anaerobic thermophilic chemolithoautotrophic bacterium isolated from a deep-sea hydrothermal vent.</title>
        <authorList>
            <person name="Slobodkina G."/>
            <person name="Allioux M."/>
            <person name="Merkel A."/>
            <person name="Alain K."/>
            <person name="Jebbar M."/>
            <person name="Slobodkin A."/>
        </authorList>
    </citation>
    <scope>NUCLEOTIDE SEQUENCE [LARGE SCALE GENOMIC DNA]</scope>
    <source>
        <strain evidence="1 2">ST65</strain>
    </source>
</reference>
<evidence type="ECO:0000313" key="1">
    <source>
        <dbReference type="EMBL" id="QIJ72318.1"/>
    </source>
</evidence>
<dbReference type="RefSeq" id="WP_166032536.1">
    <property type="nucleotide sequence ID" value="NZ_CP048877.1"/>
</dbReference>